<organism evidence="4 5">
    <name type="scientific">Microbacterium elymi</name>
    <dbReference type="NCBI Taxonomy" id="2909587"/>
    <lineage>
        <taxon>Bacteria</taxon>
        <taxon>Bacillati</taxon>
        <taxon>Actinomycetota</taxon>
        <taxon>Actinomycetes</taxon>
        <taxon>Micrococcales</taxon>
        <taxon>Microbacteriaceae</taxon>
        <taxon>Microbacterium</taxon>
    </lineage>
</organism>
<evidence type="ECO:0000259" key="3">
    <source>
        <dbReference type="SMART" id="SM00495"/>
    </source>
</evidence>
<dbReference type="Gene3D" id="2.10.10.20">
    <property type="entry name" value="Carbohydrate-binding module superfamily 5/12"/>
    <property type="match status" value="1"/>
</dbReference>
<feature type="compositionally biased region" description="Basic residues" evidence="2">
    <location>
        <begin position="630"/>
        <end position="644"/>
    </location>
</feature>
<name>A0ABY5NL18_9MICO</name>
<evidence type="ECO:0000313" key="4">
    <source>
        <dbReference type="EMBL" id="UUT35878.1"/>
    </source>
</evidence>
<dbReference type="SMART" id="SM00495">
    <property type="entry name" value="ChtBD3"/>
    <property type="match status" value="5"/>
</dbReference>
<feature type="domain" description="Chitin-binding type-3" evidence="3">
    <location>
        <begin position="227"/>
        <end position="264"/>
    </location>
</feature>
<keyword evidence="1" id="KW-0378">Hydrolase</keyword>
<dbReference type="Proteomes" id="UP001054811">
    <property type="component" value="Chromosome"/>
</dbReference>
<dbReference type="SUPFAM" id="SSF51055">
    <property type="entry name" value="Carbohydrate binding domain"/>
    <property type="match status" value="1"/>
</dbReference>
<feature type="domain" description="Chitin-binding type-3" evidence="3">
    <location>
        <begin position="89"/>
        <end position="130"/>
    </location>
</feature>
<proteinExistence type="predicted"/>
<feature type="domain" description="Chitin-binding type-3" evidence="3">
    <location>
        <begin position="131"/>
        <end position="182"/>
    </location>
</feature>
<feature type="compositionally biased region" description="Basic residues" evidence="2">
    <location>
        <begin position="561"/>
        <end position="571"/>
    </location>
</feature>
<feature type="domain" description="Chitin-binding type-3" evidence="3">
    <location>
        <begin position="271"/>
        <end position="316"/>
    </location>
</feature>
<feature type="region of interest" description="Disordered" evidence="2">
    <location>
        <begin position="532"/>
        <end position="674"/>
    </location>
</feature>
<dbReference type="RefSeq" id="WP_259612509.1">
    <property type="nucleotide sequence ID" value="NZ_CP091139.2"/>
</dbReference>
<gene>
    <name evidence="4" type="ORF">L2X98_22230</name>
</gene>
<reference evidence="4" key="1">
    <citation type="submission" date="2022-01" db="EMBL/GenBank/DDBJ databases">
        <title>Microbacterium eymi and Microbacterium rhizovicinus sp. nov., isolated from the rhizospheric soil of Elymus tsukushiensis, a plant native to the Dokdo Islands, Republic of Korea.</title>
        <authorList>
            <person name="Hwang Y.J."/>
        </authorList>
    </citation>
    <scope>NUCLEOTIDE SEQUENCE</scope>
    <source>
        <strain evidence="4">KUDC0405</strain>
    </source>
</reference>
<dbReference type="Gene3D" id="2.10.10.90">
    <property type="match status" value="2"/>
</dbReference>
<feature type="domain" description="Chitin-binding type-3" evidence="3">
    <location>
        <begin position="185"/>
        <end position="226"/>
    </location>
</feature>
<keyword evidence="5" id="KW-1185">Reference proteome</keyword>
<dbReference type="InterPro" id="IPR036573">
    <property type="entry name" value="CBM_sf_5/12"/>
</dbReference>
<sequence length="851" mass="88052">MSVTAAATDPVLAVAASAGAAGEAGIAGSIIVILQNVAGGTGVRAAIGGGTTVGTTVRAGGDLTVAAHQNTDDPALAVAPDRSAAWHTSDTWVAGTAYRTGRIVSGHAGQYVATRTLTTSTDLPGSWRRVATWDADGEYATGTVVDYLGTAYRALTDVVGAPVLDDGTIVTPDVDVEEWQALAASDAWAAASAYAAGDLVTDGGAIYQAAIAIAAATDAPSDWASIQEWTRGGAYASGDLVTYDGMVYRAIADIGESDAGPRLATADWQRADAWTAGGSYAAGQVVFFDDGFYRAKVAVDGSTTTPDADVARWAPIAAWASGSHYAQGALVAFGDIAFRAVDALDGTTAQKIQLYAGGLAFGGTAGVGLAAAVLVRTMPVTASIASDDDVSSAADLLVDARQHQDLTSIAMAGAVGGEVGAAGSTTVLVLTDTTAASIGDRTLVNCVGTTCTDPSAHPTQTVQVTAADTSTIVGAAGMLAAGGTAGVGAGADVKAITKNTTATIGAAAHVQAAGDIVVAATSSEDILSISVGGAIGGEGSGRAERRCSGHHRDHRREPGGGRHHPGGRQRHRLGERGDDPRHRGRQHRAGRHGGRRRRGRRADRHQEHHRHDRRRGRRHRARAVGIDHTLHRRRRIHAGHRGRPHVQPASSRHTGTDRQPRPRTRRLHDQPRLPARLLQRAAGRLRRRRWSSIGGLRAGYTYYVIVVSSTEIQLSQAPRGPPLHLTIPASGRMGQAQRFVATSKAGTPITQGSKIVPVFTPAVDVTGRQIVLPYLLDAVTGDQVVYSAGGDTPIAGLVDGHTYYVIVVSGPTGTMGQTISLADTKCHATGAAEDCNGDNVARSPWHWMSPA</sequence>
<feature type="compositionally biased region" description="Basic and acidic residues" evidence="2">
    <location>
        <begin position="572"/>
        <end position="581"/>
    </location>
</feature>
<accession>A0ABY5NL18</accession>
<dbReference type="EMBL" id="CP091139">
    <property type="protein sequence ID" value="UUT35878.1"/>
    <property type="molecule type" value="Genomic_DNA"/>
</dbReference>
<dbReference type="InterPro" id="IPR003610">
    <property type="entry name" value="CBM5/12"/>
</dbReference>
<evidence type="ECO:0000313" key="5">
    <source>
        <dbReference type="Proteomes" id="UP001054811"/>
    </source>
</evidence>
<feature type="compositionally biased region" description="Basic residues" evidence="2">
    <location>
        <begin position="582"/>
        <end position="622"/>
    </location>
</feature>
<evidence type="ECO:0000256" key="2">
    <source>
        <dbReference type="SAM" id="MobiDB-lite"/>
    </source>
</evidence>
<evidence type="ECO:0000256" key="1">
    <source>
        <dbReference type="ARBA" id="ARBA00022801"/>
    </source>
</evidence>
<protein>
    <recommendedName>
        <fullName evidence="3">Chitin-binding type-3 domain-containing protein</fullName>
    </recommendedName>
</protein>